<dbReference type="AlphaFoldDB" id="A0A1B2JDX4"/>
<dbReference type="GO" id="GO:0031515">
    <property type="term" value="C:tRNA (m1A) methyltransferase complex"/>
    <property type="evidence" value="ECO:0007669"/>
    <property type="project" value="InterPro"/>
</dbReference>
<dbReference type="PROSITE" id="PS51620">
    <property type="entry name" value="SAM_TRM61"/>
    <property type="match status" value="1"/>
</dbReference>
<dbReference type="SUPFAM" id="SSF53335">
    <property type="entry name" value="S-adenosyl-L-methionine-dependent methyltransferases"/>
    <property type="match status" value="1"/>
</dbReference>
<dbReference type="PANTHER" id="PTHR12133:SF1">
    <property type="entry name" value="TRNA (ADENINE(58)-N(1))-METHYLTRANSFERASE, MITOCHONDRIAL"/>
    <property type="match status" value="1"/>
</dbReference>
<dbReference type="Proteomes" id="UP000094565">
    <property type="component" value="Chromosome 2"/>
</dbReference>
<evidence type="ECO:0000313" key="5">
    <source>
        <dbReference type="Proteomes" id="UP000094565"/>
    </source>
</evidence>
<dbReference type="InterPro" id="IPR029063">
    <property type="entry name" value="SAM-dependent_MTases_sf"/>
</dbReference>
<evidence type="ECO:0000313" key="4">
    <source>
        <dbReference type="EMBL" id="ANZ76172.1"/>
    </source>
</evidence>
<dbReference type="GO" id="GO:0005739">
    <property type="term" value="C:mitochondrion"/>
    <property type="evidence" value="ECO:0007669"/>
    <property type="project" value="TreeGrafter"/>
</dbReference>
<organism evidence="4 5">
    <name type="scientific">Komagataella pastoris</name>
    <name type="common">Yeast</name>
    <name type="synonym">Pichia pastoris</name>
    <dbReference type="NCBI Taxonomy" id="4922"/>
    <lineage>
        <taxon>Eukaryota</taxon>
        <taxon>Fungi</taxon>
        <taxon>Dikarya</taxon>
        <taxon>Ascomycota</taxon>
        <taxon>Saccharomycotina</taxon>
        <taxon>Pichiomycetes</taxon>
        <taxon>Pichiales</taxon>
        <taxon>Pichiaceae</taxon>
        <taxon>Komagataella</taxon>
    </lineage>
</organism>
<evidence type="ECO:0000256" key="1">
    <source>
        <dbReference type="ARBA" id="ARBA00012796"/>
    </source>
</evidence>
<reference evidence="4 5" key="1">
    <citation type="submission" date="2016-02" db="EMBL/GenBank/DDBJ databases">
        <title>Comparative genomic and transcriptomic foundation for Pichia pastoris.</title>
        <authorList>
            <person name="Love K.R."/>
            <person name="Shah K.A."/>
            <person name="Whittaker C.A."/>
            <person name="Wu J."/>
            <person name="Bartlett M.C."/>
            <person name="Ma D."/>
            <person name="Leeson R.L."/>
            <person name="Priest M."/>
            <person name="Young S.K."/>
            <person name="Love J.C."/>
        </authorList>
    </citation>
    <scope>NUCLEOTIDE SEQUENCE [LARGE SCALE GENOMIC DNA]</scope>
    <source>
        <strain evidence="4 5">ATCC 28485</strain>
    </source>
</reference>
<evidence type="ECO:0000256" key="2">
    <source>
        <dbReference type="ARBA" id="ARBA00015963"/>
    </source>
</evidence>
<name>A0A1B2JDX4_PICPA</name>
<accession>A0A1B2JDX4</accession>
<dbReference type="GO" id="GO:0030488">
    <property type="term" value="P:tRNA methylation"/>
    <property type="evidence" value="ECO:0007669"/>
    <property type="project" value="InterPro"/>
</dbReference>
<dbReference type="Gene3D" id="3.40.50.150">
    <property type="entry name" value="Vaccinia Virus protein VP39"/>
    <property type="match status" value="1"/>
</dbReference>
<proteinExistence type="predicted"/>
<protein>
    <recommendedName>
        <fullName evidence="2">tRNA (adenine(58)-N(1))-methyltransferase catalytic subunit TRM61</fullName>
        <ecNumber evidence="1">2.1.1.220</ecNumber>
    </recommendedName>
    <alternativeName>
        <fullName evidence="3">tRNA(m1A58)-methyltransferase subunit TRM61</fullName>
    </alternativeName>
</protein>
<keyword evidence="5" id="KW-1185">Reference proteome</keyword>
<dbReference type="EC" id="2.1.1.220" evidence="1"/>
<dbReference type="InterPro" id="IPR014816">
    <property type="entry name" value="tRNA_MeTrfase_Gcd14"/>
</dbReference>
<dbReference type="GO" id="GO:0160107">
    <property type="term" value="F:tRNA (adenine(58)-N1)-methyltransferase activity"/>
    <property type="evidence" value="ECO:0007669"/>
    <property type="project" value="UniProtKB-EC"/>
</dbReference>
<sequence length="364" mass="40492">MFARKYSVFQIGDIAVLRQVTRPDKVWLSKPLKPGSSQGVKSGSISHDDIIGTRSRCQVFETSKGQFKFMCYKPSLEEYVNLTKRDAQPIYPFNAATIVQLADLNVDYPELEKKQNGEYCLKDEPLQFLECGTGHGSLTLAIAKAIHSGNCYKNLNGLGSSQLLGAILHSIDRNPNHLATGQKNLKNYQRAMYENDVQFHLADSPSQWLQSPSTKQWIKNSSNNNDPVYDHPSSFLSGIFLDMPDPETQFKDLSLHLKVDHALIIFCPSVTQILNAVQTVYYDRSIKLAFSRCVEFEPCTSGGSLREWDVRVSGIRNTNKEGAVCRPRVGTKVSGGGFAGVFKKLPVTARLEPTGTSLNQPVNL</sequence>
<gene>
    <name evidence="4" type="ORF">ATY40_BA7502305</name>
</gene>
<dbReference type="PANTHER" id="PTHR12133">
    <property type="entry name" value="TRNA (ADENINE(58)-N(1))-METHYLTRANSFERASE"/>
    <property type="match status" value="1"/>
</dbReference>
<dbReference type="EMBL" id="CP014585">
    <property type="protein sequence ID" value="ANZ76172.1"/>
    <property type="molecule type" value="Genomic_DNA"/>
</dbReference>
<evidence type="ECO:0000256" key="3">
    <source>
        <dbReference type="ARBA" id="ARBA00033309"/>
    </source>
</evidence>
<dbReference type="OrthoDB" id="5585464at2759"/>